<dbReference type="KEGG" id="mars:A8C75_09235"/>
<dbReference type="Gene3D" id="3.30.499.10">
    <property type="entry name" value="Aconitase, domain 3"/>
    <property type="match status" value="2"/>
</dbReference>
<dbReference type="SUPFAM" id="SSF53732">
    <property type="entry name" value="Aconitase iron-sulfur domain"/>
    <property type="match status" value="1"/>
</dbReference>
<dbReference type="InterPro" id="IPR015928">
    <property type="entry name" value="Aconitase/3IPM_dehydase_swvl"/>
</dbReference>
<dbReference type="STRING" id="1821621.A8C75_09235"/>
<keyword evidence="14" id="KW-1185">Reference proteome</keyword>
<dbReference type="AlphaFoldDB" id="A0A1A9EXP6"/>
<evidence type="ECO:0000256" key="2">
    <source>
        <dbReference type="ARBA" id="ARBA00005026"/>
    </source>
</evidence>
<dbReference type="FunFam" id="3.20.19.10:FF:000006">
    <property type="entry name" value="Aconitate hydratase 1"/>
    <property type="match status" value="1"/>
</dbReference>
<reference evidence="13 14" key="2">
    <citation type="journal article" date="2018" name="Int. J. Syst. Evol. Microbiol.">
        <title>Marinobacterium aestuarii sp. nov., a benzene-degrading marine bacterium isolated from estuary sediment.</title>
        <authorList>
            <person name="Bae S.S."/>
            <person name="Jung J."/>
            <person name="Chung D."/>
            <person name="Baek K."/>
        </authorList>
    </citation>
    <scope>NUCLEOTIDE SEQUENCE [LARGE SCALE GENOMIC DNA]</scope>
    <source>
        <strain evidence="13 14">ST58-10</strain>
    </source>
</reference>
<keyword evidence="8" id="KW-0411">Iron-sulfur</keyword>
<dbReference type="Gene3D" id="6.10.190.10">
    <property type="match status" value="1"/>
</dbReference>
<dbReference type="InterPro" id="IPR036008">
    <property type="entry name" value="Aconitase_4Fe-4S_dom"/>
</dbReference>
<evidence type="ECO:0000256" key="1">
    <source>
        <dbReference type="ARBA" id="ARBA00001966"/>
    </source>
</evidence>
<dbReference type="SUPFAM" id="SSF52016">
    <property type="entry name" value="LeuD/IlvD-like"/>
    <property type="match status" value="1"/>
</dbReference>
<evidence type="ECO:0000256" key="5">
    <source>
        <dbReference type="ARBA" id="ARBA00022485"/>
    </source>
</evidence>
<evidence type="ECO:0000256" key="4">
    <source>
        <dbReference type="ARBA" id="ARBA00012926"/>
    </source>
</evidence>
<keyword evidence="9" id="KW-0456">Lyase</keyword>
<reference evidence="14" key="1">
    <citation type="submission" date="2016-05" db="EMBL/GenBank/DDBJ databases">
        <authorList>
            <person name="Baek K."/>
            <person name="Yang S.-J."/>
        </authorList>
    </citation>
    <scope>NUCLEOTIDE SEQUENCE [LARGE SCALE GENOMIC DNA]</scope>
    <source>
        <strain evidence="14">ST58-10</strain>
    </source>
</reference>
<dbReference type="InterPro" id="IPR015931">
    <property type="entry name" value="Acnase/IPM_dHydase_lsu_aba_1/3"/>
</dbReference>
<dbReference type="Pfam" id="PF00694">
    <property type="entry name" value="Aconitase_C"/>
    <property type="match status" value="1"/>
</dbReference>
<comment type="catalytic activity">
    <reaction evidence="10">
        <text>citrate = D-threo-isocitrate</text>
        <dbReference type="Rhea" id="RHEA:10336"/>
        <dbReference type="ChEBI" id="CHEBI:15562"/>
        <dbReference type="ChEBI" id="CHEBI:16947"/>
        <dbReference type="EC" id="4.2.1.3"/>
    </reaction>
</comment>
<dbReference type="RefSeq" id="WP_067381098.1">
    <property type="nucleotide sequence ID" value="NZ_CP015839.1"/>
</dbReference>
<keyword evidence="7" id="KW-0408">Iron</keyword>
<feature type="domain" description="Aconitase A/isopropylmalate dehydratase small subunit swivel" evidence="12">
    <location>
        <begin position="657"/>
        <end position="787"/>
    </location>
</feature>
<evidence type="ECO:0000256" key="7">
    <source>
        <dbReference type="ARBA" id="ARBA00023004"/>
    </source>
</evidence>
<dbReference type="OrthoDB" id="9764318at2"/>
<dbReference type="EC" id="4.2.1.3" evidence="4"/>
<evidence type="ECO:0000259" key="11">
    <source>
        <dbReference type="Pfam" id="PF00330"/>
    </source>
</evidence>
<dbReference type="InterPro" id="IPR000573">
    <property type="entry name" value="AconitaseA/IPMdHydase_ssu_swvl"/>
</dbReference>
<dbReference type="EMBL" id="CP015839">
    <property type="protein sequence ID" value="ANG62647.1"/>
    <property type="molecule type" value="Genomic_DNA"/>
</dbReference>
<dbReference type="PANTHER" id="PTHR11670">
    <property type="entry name" value="ACONITASE/IRON-RESPONSIVE ELEMENT FAMILY MEMBER"/>
    <property type="match status" value="1"/>
</dbReference>
<organism evidence="13 14">
    <name type="scientific">Marinobacterium aestuarii</name>
    <dbReference type="NCBI Taxonomy" id="1821621"/>
    <lineage>
        <taxon>Bacteria</taxon>
        <taxon>Pseudomonadati</taxon>
        <taxon>Pseudomonadota</taxon>
        <taxon>Gammaproteobacteria</taxon>
        <taxon>Oceanospirillales</taxon>
        <taxon>Oceanospirillaceae</taxon>
        <taxon>Marinobacterium</taxon>
    </lineage>
</organism>
<dbReference type="InterPro" id="IPR001030">
    <property type="entry name" value="Acoase/IPM_deHydtase_lsu_aba"/>
</dbReference>
<evidence type="ECO:0000259" key="12">
    <source>
        <dbReference type="Pfam" id="PF00694"/>
    </source>
</evidence>
<dbReference type="FunFam" id="3.30.499.10:FF:000014">
    <property type="entry name" value="Aconitate hydratase 1"/>
    <property type="match status" value="1"/>
</dbReference>
<evidence type="ECO:0000313" key="13">
    <source>
        <dbReference type="EMBL" id="ANG62647.1"/>
    </source>
</evidence>
<dbReference type="NCBIfam" id="TIGR02333">
    <property type="entry name" value="2met_isocit_dHY"/>
    <property type="match status" value="1"/>
</dbReference>
<evidence type="ECO:0000256" key="9">
    <source>
        <dbReference type="ARBA" id="ARBA00023239"/>
    </source>
</evidence>
<protein>
    <recommendedName>
        <fullName evidence="4">aconitate hydratase</fullName>
        <ecNumber evidence="4">4.2.1.3</ecNumber>
    </recommendedName>
</protein>
<keyword evidence="6" id="KW-0479">Metal-binding</keyword>
<dbReference type="InterPro" id="IPR012708">
    <property type="entry name" value="2Me_IsoCit_deHydtase_FeS-dep"/>
</dbReference>
<comment type="pathway">
    <text evidence="2">Organic acid metabolism; propanoate degradation.</text>
</comment>
<evidence type="ECO:0000256" key="3">
    <source>
        <dbReference type="ARBA" id="ARBA00007185"/>
    </source>
</evidence>
<dbReference type="Gene3D" id="3.20.19.10">
    <property type="entry name" value="Aconitase, domain 4"/>
    <property type="match status" value="1"/>
</dbReference>
<accession>A0A1A9EXP6</accession>
<proteinExistence type="inferred from homology"/>
<comment type="similarity">
    <text evidence="3">Belongs to the aconitase/IPM isomerase family.</text>
</comment>
<dbReference type="GO" id="GO:0046872">
    <property type="term" value="F:metal ion binding"/>
    <property type="evidence" value="ECO:0007669"/>
    <property type="project" value="UniProtKB-KW"/>
</dbReference>
<name>A0A1A9EXP6_9GAMM</name>
<dbReference type="NCBIfam" id="NF006757">
    <property type="entry name" value="PRK09277.1"/>
    <property type="match status" value="1"/>
</dbReference>
<dbReference type="GO" id="GO:0051539">
    <property type="term" value="F:4 iron, 4 sulfur cluster binding"/>
    <property type="evidence" value="ECO:0007669"/>
    <property type="project" value="UniProtKB-KW"/>
</dbReference>
<keyword evidence="5" id="KW-0004">4Fe-4S</keyword>
<evidence type="ECO:0000256" key="6">
    <source>
        <dbReference type="ARBA" id="ARBA00022723"/>
    </source>
</evidence>
<comment type="cofactor">
    <cofactor evidence="1">
        <name>[4Fe-4S] cluster</name>
        <dbReference type="ChEBI" id="CHEBI:49883"/>
    </cofactor>
</comment>
<dbReference type="Pfam" id="PF00330">
    <property type="entry name" value="Aconitase"/>
    <property type="match status" value="1"/>
</dbReference>
<feature type="domain" description="Aconitase/3-isopropylmalate dehydratase large subunit alpha/beta/alpha" evidence="11">
    <location>
        <begin position="67"/>
        <end position="533"/>
    </location>
</feature>
<gene>
    <name evidence="13" type="ORF">A8C75_09235</name>
</gene>
<evidence type="ECO:0000256" key="8">
    <source>
        <dbReference type="ARBA" id="ARBA00023014"/>
    </source>
</evidence>
<dbReference type="Proteomes" id="UP000078070">
    <property type="component" value="Chromosome"/>
</dbReference>
<dbReference type="PRINTS" id="PR00415">
    <property type="entry name" value="ACONITASE"/>
</dbReference>
<evidence type="ECO:0000313" key="14">
    <source>
        <dbReference type="Proteomes" id="UP000078070"/>
    </source>
</evidence>
<dbReference type="GO" id="GO:0003994">
    <property type="term" value="F:aconitate hydratase activity"/>
    <property type="evidence" value="ECO:0007669"/>
    <property type="project" value="UniProtKB-EC"/>
</dbReference>
<dbReference type="GO" id="GO:0019679">
    <property type="term" value="P:propionate metabolic process, methylcitrate cycle"/>
    <property type="evidence" value="ECO:0007669"/>
    <property type="project" value="InterPro"/>
</dbReference>
<evidence type="ECO:0000256" key="10">
    <source>
        <dbReference type="ARBA" id="ARBA00023501"/>
    </source>
</evidence>
<sequence length="864" mass="94737">MNTQYRKSLPGTDLDYFDTRAAVEAIQPGAYAQLPYTSRVLAENLVRRCDPATLTDSLKQFIERRRDLDFPWYPARVVCHDILGQTALVDLAGLRDAIAEQGGDPSKVNPVVPTQLIVDHSLAVEHGGFEKDAFDKNRSIEDRRNEDRFHFINWTKKAFKNVDVIPPGNGIMHQINLEKMSPVIQAREGVAFPDTLVGTDSHTPHVDALGVIAIGVGGLEAESVMLGRASWMRLPDIIGVELTGTRQPGITATDIVLAVTEFLRAQKVVSSYLEFFGEGVAALTLGDRATISNMTPEFGASAAMFYIDDQTIDYLRITGRDDDQVKLVENYAKTTGLWADSLVDAQYERVLTFDLSSVGRNIAGPSNPHARVPTSELAARGISGTVENEPGLMPDGAVIIAAITSCTNTSNPRNVIAAGLLARNANARGLSRKPWVKTSLAPGSKAVQLYLEDAKLLPELEQLGFGIVGFACTTCNGMSGALDPKIQQEVIDRDLYATAVLSGNRNFDGRIHPYAKQAFLASPPLVVAYAIAGTIRFDIEKDVLGIDKDGQPVTLKDLWPSDEEIDAIVKASVKPEQFRQVYIPMFAVEEDNGEQVMPLYDWRPQSTYIRRPPYWEGALAGERTMKGMRPLAVLGDNITTDHLSPSNAILLDSAAGAYLHKMGLPEVDFNSYATHRGDHLTAQRATFANPKLFNEMVQENGKVKQGSLARIEPEGKVSRMWEAIETYMERKQPLIIVAGADYGQGSSRDWAAKGVRLAGVEVIVAEGFERIHRTNLVGMGVLPLEFMPGENRHTYAIDGTETYDVIGEPTPRAELTLVINRRNGEQVEVPVRCRLDTAEEVSIYAAGGVLQRFAQDFLESTLSA</sequence>
<dbReference type="NCBIfam" id="NF009520">
    <property type="entry name" value="PRK12881.1"/>
    <property type="match status" value="1"/>
</dbReference>
<dbReference type="InterPro" id="IPR006249">
    <property type="entry name" value="Aconitase/IRP2"/>
</dbReference>